<organism evidence="1 2">
    <name type="scientific">Gigaspora margarita</name>
    <dbReference type="NCBI Taxonomy" id="4874"/>
    <lineage>
        <taxon>Eukaryota</taxon>
        <taxon>Fungi</taxon>
        <taxon>Fungi incertae sedis</taxon>
        <taxon>Mucoromycota</taxon>
        <taxon>Glomeromycotina</taxon>
        <taxon>Glomeromycetes</taxon>
        <taxon>Diversisporales</taxon>
        <taxon>Gigasporaceae</taxon>
        <taxon>Gigaspora</taxon>
    </lineage>
</organism>
<dbReference type="EMBL" id="WTPW01000235">
    <property type="protein sequence ID" value="KAF0532149.1"/>
    <property type="molecule type" value="Genomic_DNA"/>
</dbReference>
<proteinExistence type="predicted"/>
<dbReference type="Proteomes" id="UP000439903">
    <property type="component" value="Unassembled WGS sequence"/>
</dbReference>
<evidence type="ECO:0000313" key="1">
    <source>
        <dbReference type="EMBL" id="KAF0532149.1"/>
    </source>
</evidence>
<name>A0A8H4ATW6_GIGMA</name>
<sequence>MDYLRIDQMGPGCRWLHQKTKDDFSSIIFENTNIYNVPMQTESEATMDNLKINIGIRDFRQVIIEIVETVETVKAVEAAKIDILANKEVDR</sequence>
<keyword evidence="2" id="KW-1185">Reference proteome</keyword>
<evidence type="ECO:0000313" key="2">
    <source>
        <dbReference type="Proteomes" id="UP000439903"/>
    </source>
</evidence>
<gene>
    <name evidence="1" type="ORF">F8M41_011427</name>
</gene>
<dbReference type="AlphaFoldDB" id="A0A8H4ATW6"/>
<reference evidence="1 2" key="1">
    <citation type="journal article" date="2019" name="Environ. Microbiol.">
        <title>At the nexus of three kingdoms: the genome of the mycorrhizal fungus Gigaspora margarita provides insights into plant, endobacterial and fungal interactions.</title>
        <authorList>
            <person name="Venice F."/>
            <person name="Ghignone S."/>
            <person name="Salvioli di Fossalunga A."/>
            <person name="Amselem J."/>
            <person name="Novero M."/>
            <person name="Xianan X."/>
            <person name="Sedzielewska Toro K."/>
            <person name="Morin E."/>
            <person name="Lipzen A."/>
            <person name="Grigoriev I.V."/>
            <person name="Henrissat B."/>
            <person name="Martin F.M."/>
            <person name="Bonfante P."/>
        </authorList>
    </citation>
    <scope>NUCLEOTIDE SEQUENCE [LARGE SCALE GENOMIC DNA]</scope>
    <source>
        <strain evidence="1 2">BEG34</strain>
    </source>
</reference>
<comment type="caution">
    <text evidence="1">The sequence shown here is derived from an EMBL/GenBank/DDBJ whole genome shotgun (WGS) entry which is preliminary data.</text>
</comment>
<protein>
    <submittedName>
        <fullName evidence="1">Uncharacterized protein</fullName>
    </submittedName>
</protein>
<accession>A0A8H4ATW6</accession>